<feature type="chain" id="PRO_5045812190" evidence="1">
    <location>
        <begin position="19"/>
        <end position="211"/>
    </location>
</feature>
<proteinExistence type="predicted"/>
<organism evidence="2 3">
    <name type="scientific">Spirosoma soli</name>
    <dbReference type="NCBI Taxonomy" id="1770529"/>
    <lineage>
        <taxon>Bacteria</taxon>
        <taxon>Pseudomonadati</taxon>
        <taxon>Bacteroidota</taxon>
        <taxon>Cytophagia</taxon>
        <taxon>Cytophagales</taxon>
        <taxon>Cytophagaceae</taxon>
        <taxon>Spirosoma</taxon>
    </lineage>
</organism>
<gene>
    <name evidence="2" type="ORF">ACFSUS_10690</name>
</gene>
<dbReference type="Proteomes" id="UP001597469">
    <property type="component" value="Unassembled WGS sequence"/>
</dbReference>
<evidence type="ECO:0000313" key="3">
    <source>
        <dbReference type="Proteomes" id="UP001597469"/>
    </source>
</evidence>
<comment type="caution">
    <text evidence="2">The sequence shown here is derived from an EMBL/GenBank/DDBJ whole genome shotgun (WGS) entry which is preliminary data.</text>
</comment>
<evidence type="ECO:0000256" key="1">
    <source>
        <dbReference type="SAM" id="SignalP"/>
    </source>
</evidence>
<sequence>MRISQLTLALLLTTTFFACNSTDDNPTLPQPLTATTVKDLAADPPTSVDPQTGQAIGSTNKFTLFSFRENKQVPNTDSATNKWDIGFRGTTVIVNGGPIRSGQGGAYLHTGTFEELTTIPTSATFAQDQSPTQLAITTGSGKGWYNYNQTTNVVSPIPGKVLVVRTGEGRYAKMEVLSYYLNAPATPDPTSKQRYYTFRYVYQPDGSQKLN</sequence>
<keyword evidence="1" id="KW-0732">Signal</keyword>
<name>A0ABW5M232_9BACT</name>
<protein>
    <submittedName>
        <fullName evidence="2">HmuY family protein</fullName>
    </submittedName>
</protein>
<dbReference type="CDD" id="cd12105">
    <property type="entry name" value="HmuY"/>
    <property type="match status" value="1"/>
</dbReference>
<dbReference type="PROSITE" id="PS51257">
    <property type="entry name" value="PROKAR_LIPOPROTEIN"/>
    <property type="match status" value="1"/>
</dbReference>
<reference evidence="3" key="1">
    <citation type="journal article" date="2019" name="Int. J. Syst. Evol. Microbiol.">
        <title>The Global Catalogue of Microorganisms (GCM) 10K type strain sequencing project: providing services to taxonomists for standard genome sequencing and annotation.</title>
        <authorList>
            <consortium name="The Broad Institute Genomics Platform"/>
            <consortium name="The Broad Institute Genome Sequencing Center for Infectious Disease"/>
            <person name="Wu L."/>
            <person name="Ma J."/>
        </authorList>
    </citation>
    <scope>NUCLEOTIDE SEQUENCE [LARGE SCALE GENOMIC DNA]</scope>
    <source>
        <strain evidence="3">KCTC 42805</strain>
    </source>
</reference>
<dbReference type="RefSeq" id="WP_381522343.1">
    <property type="nucleotide sequence ID" value="NZ_JBHULN010000005.1"/>
</dbReference>
<dbReference type="EMBL" id="JBHULN010000005">
    <property type="protein sequence ID" value="MFD2571103.1"/>
    <property type="molecule type" value="Genomic_DNA"/>
</dbReference>
<keyword evidence="3" id="KW-1185">Reference proteome</keyword>
<feature type="signal peptide" evidence="1">
    <location>
        <begin position="1"/>
        <end position="18"/>
    </location>
</feature>
<evidence type="ECO:0000313" key="2">
    <source>
        <dbReference type="EMBL" id="MFD2571103.1"/>
    </source>
</evidence>
<dbReference type="InterPro" id="IPR025921">
    <property type="entry name" value="HmuY"/>
</dbReference>
<dbReference type="Pfam" id="PF14064">
    <property type="entry name" value="HmuY"/>
    <property type="match status" value="1"/>
</dbReference>
<accession>A0ABW5M232</accession>